<gene>
    <name evidence="1" type="ORF">B0H63DRAFT_232921</name>
</gene>
<dbReference type="EMBL" id="JAULSW010000006">
    <property type="protein sequence ID" value="KAK3378016.1"/>
    <property type="molecule type" value="Genomic_DNA"/>
</dbReference>
<keyword evidence="2" id="KW-1185">Reference proteome</keyword>
<evidence type="ECO:0000313" key="2">
    <source>
        <dbReference type="Proteomes" id="UP001285441"/>
    </source>
</evidence>
<proteinExistence type="predicted"/>
<evidence type="ECO:0000313" key="1">
    <source>
        <dbReference type="EMBL" id="KAK3378016.1"/>
    </source>
</evidence>
<comment type="caution">
    <text evidence="1">The sequence shown here is derived from an EMBL/GenBank/DDBJ whole genome shotgun (WGS) entry which is preliminary data.</text>
</comment>
<name>A0AAE0KKZ3_9PEZI</name>
<reference evidence="1" key="1">
    <citation type="journal article" date="2023" name="Mol. Phylogenet. Evol.">
        <title>Genome-scale phylogeny and comparative genomics of the fungal order Sordariales.</title>
        <authorList>
            <person name="Hensen N."/>
            <person name="Bonometti L."/>
            <person name="Westerberg I."/>
            <person name="Brannstrom I.O."/>
            <person name="Guillou S."/>
            <person name="Cros-Aarteil S."/>
            <person name="Calhoun S."/>
            <person name="Haridas S."/>
            <person name="Kuo A."/>
            <person name="Mondo S."/>
            <person name="Pangilinan J."/>
            <person name="Riley R."/>
            <person name="LaButti K."/>
            <person name="Andreopoulos B."/>
            <person name="Lipzen A."/>
            <person name="Chen C."/>
            <person name="Yan M."/>
            <person name="Daum C."/>
            <person name="Ng V."/>
            <person name="Clum A."/>
            <person name="Steindorff A."/>
            <person name="Ohm R.A."/>
            <person name="Martin F."/>
            <person name="Silar P."/>
            <person name="Natvig D.O."/>
            <person name="Lalanne C."/>
            <person name="Gautier V."/>
            <person name="Ament-Velasquez S.L."/>
            <person name="Kruys A."/>
            <person name="Hutchinson M.I."/>
            <person name="Powell A.J."/>
            <person name="Barry K."/>
            <person name="Miller A.N."/>
            <person name="Grigoriev I.V."/>
            <person name="Debuchy R."/>
            <person name="Gladieux P."/>
            <person name="Hiltunen Thoren M."/>
            <person name="Johannesson H."/>
        </authorList>
    </citation>
    <scope>NUCLEOTIDE SEQUENCE</scope>
    <source>
        <strain evidence="1">CBS 232.78</strain>
    </source>
</reference>
<dbReference type="Proteomes" id="UP001285441">
    <property type="component" value="Unassembled WGS sequence"/>
</dbReference>
<organism evidence="1 2">
    <name type="scientific">Podospora didyma</name>
    <dbReference type="NCBI Taxonomy" id="330526"/>
    <lineage>
        <taxon>Eukaryota</taxon>
        <taxon>Fungi</taxon>
        <taxon>Dikarya</taxon>
        <taxon>Ascomycota</taxon>
        <taxon>Pezizomycotina</taxon>
        <taxon>Sordariomycetes</taxon>
        <taxon>Sordariomycetidae</taxon>
        <taxon>Sordariales</taxon>
        <taxon>Podosporaceae</taxon>
        <taxon>Podospora</taxon>
    </lineage>
</organism>
<reference evidence="1" key="2">
    <citation type="submission" date="2023-06" db="EMBL/GenBank/DDBJ databases">
        <authorList>
            <consortium name="Lawrence Berkeley National Laboratory"/>
            <person name="Haridas S."/>
            <person name="Hensen N."/>
            <person name="Bonometti L."/>
            <person name="Westerberg I."/>
            <person name="Brannstrom I.O."/>
            <person name="Guillou S."/>
            <person name="Cros-Aarteil S."/>
            <person name="Calhoun S."/>
            <person name="Kuo A."/>
            <person name="Mondo S."/>
            <person name="Pangilinan J."/>
            <person name="Riley R."/>
            <person name="LaButti K."/>
            <person name="Andreopoulos B."/>
            <person name="Lipzen A."/>
            <person name="Chen C."/>
            <person name="Yanf M."/>
            <person name="Daum C."/>
            <person name="Ng V."/>
            <person name="Clum A."/>
            <person name="Steindorff A."/>
            <person name="Ohm R."/>
            <person name="Martin F."/>
            <person name="Silar P."/>
            <person name="Natvig D."/>
            <person name="Lalanne C."/>
            <person name="Gautier V."/>
            <person name="Ament-velasquez S.L."/>
            <person name="Kruys A."/>
            <person name="Hutchinson M.I."/>
            <person name="Powell A.J."/>
            <person name="Barry K."/>
            <person name="Miller A.N."/>
            <person name="Grigoriev I.V."/>
            <person name="Debuchy R."/>
            <person name="Gladieux P."/>
            <person name="Thoren M.H."/>
            <person name="Johannesson H."/>
        </authorList>
    </citation>
    <scope>NUCLEOTIDE SEQUENCE</scope>
    <source>
        <strain evidence="1">CBS 232.78</strain>
    </source>
</reference>
<dbReference type="AlphaFoldDB" id="A0AAE0KKZ3"/>
<sequence>MFLLVFVLSPVFGVLFRGRASWQTPFVALHCRCKMRAMQQAVKAAAPPQYYCSFVPTEDPGGTCPSSTRLLFYVKQPTYLLHQQRGNPKKISNCQRLACLSARDRTQFRDEMIHAEANLLETLIGHEKTSHLLWSSRMRCASARLGSCLHQFDATADMQTPPLISLANSGTRLRSSTLEQT</sequence>
<protein>
    <submittedName>
        <fullName evidence="1">Uncharacterized protein</fullName>
    </submittedName>
</protein>
<accession>A0AAE0KKZ3</accession>